<protein>
    <recommendedName>
        <fullName evidence="2">Bifunctional inhibitor/plant lipid transfer protein/seed storage helical domain-containing protein</fullName>
    </recommendedName>
</protein>
<dbReference type="InterPro" id="IPR036312">
    <property type="entry name" value="Bifun_inhib/LTP/seed_sf"/>
</dbReference>
<gene>
    <name evidence="3" type="ORF">ACJIZ3_015426</name>
</gene>
<accession>A0ABD3RMK4</accession>
<dbReference type="InterPro" id="IPR016140">
    <property type="entry name" value="Bifunc_inhib/LTP/seed_store"/>
</dbReference>
<keyword evidence="1" id="KW-0732">Signal</keyword>
<dbReference type="InterPro" id="IPR039265">
    <property type="entry name" value="DIR1-like"/>
</dbReference>
<sequence length="109" mass="11527">MNATYTKVAVVAGLVVLFAAISLNAKETTMSGDVCGMSQDDMFQCKPAVATGTLAPPLPSSACCTALTHANLTCFCTFKNNKYLPLFGINATRAMQLPSKCDPTQIVRC</sequence>
<feature type="domain" description="Bifunctional inhibitor/plant lipid transfer protein/seed storage helical" evidence="2">
    <location>
        <begin position="18"/>
        <end position="104"/>
    </location>
</feature>
<dbReference type="Gene3D" id="1.10.110.10">
    <property type="entry name" value="Plant lipid-transfer and hydrophobic proteins"/>
    <property type="match status" value="1"/>
</dbReference>
<dbReference type="PANTHER" id="PTHR33122">
    <property type="entry name" value="LIPID BINDING PROTEIN-RELATED"/>
    <property type="match status" value="1"/>
</dbReference>
<feature type="signal peptide" evidence="1">
    <location>
        <begin position="1"/>
        <end position="25"/>
    </location>
</feature>
<evidence type="ECO:0000313" key="4">
    <source>
        <dbReference type="Proteomes" id="UP001634393"/>
    </source>
</evidence>
<dbReference type="InterPro" id="IPR044741">
    <property type="entry name" value="NsLTP-like"/>
</dbReference>
<dbReference type="CDD" id="cd04660">
    <property type="entry name" value="nsLTP_like"/>
    <property type="match status" value="1"/>
</dbReference>
<dbReference type="PANTHER" id="PTHR33122:SF79">
    <property type="entry name" value="LIPID-TRANSFER PROTEIN DIR1"/>
    <property type="match status" value="1"/>
</dbReference>
<evidence type="ECO:0000313" key="3">
    <source>
        <dbReference type="EMBL" id="KAL3814158.1"/>
    </source>
</evidence>
<dbReference type="AlphaFoldDB" id="A0ABD3RMK4"/>
<keyword evidence="4" id="KW-1185">Reference proteome</keyword>
<feature type="chain" id="PRO_5044852976" description="Bifunctional inhibitor/plant lipid transfer protein/seed storage helical domain-containing protein" evidence="1">
    <location>
        <begin position="26"/>
        <end position="109"/>
    </location>
</feature>
<proteinExistence type="predicted"/>
<comment type="caution">
    <text evidence="3">The sequence shown here is derived from an EMBL/GenBank/DDBJ whole genome shotgun (WGS) entry which is preliminary data.</text>
</comment>
<name>A0ABD3RMK4_9LAMI</name>
<dbReference type="EMBL" id="JBJXBP010000008">
    <property type="protein sequence ID" value="KAL3814158.1"/>
    <property type="molecule type" value="Genomic_DNA"/>
</dbReference>
<dbReference type="Proteomes" id="UP001634393">
    <property type="component" value="Unassembled WGS sequence"/>
</dbReference>
<dbReference type="Pfam" id="PF14368">
    <property type="entry name" value="LTP_2"/>
    <property type="match status" value="1"/>
</dbReference>
<reference evidence="3 4" key="1">
    <citation type="submission" date="2024-12" db="EMBL/GenBank/DDBJ databases">
        <title>The unique morphological basis and parallel evolutionary history of personate flowers in Penstemon.</title>
        <authorList>
            <person name="Depatie T.H."/>
            <person name="Wessinger C.A."/>
        </authorList>
    </citation>
    <scope>NUCLEOTIDE SEQUENCE [LARGE SCALE GENOMIC DNA]</scope>
    <source>
        <strain evidence="3">WTNN_2</strain>
        <tissue evidence="3">Leaf</tissue>
    </source>
</reference>
<evidence type="ECO:0000259" key="2">
    <source>
        <dbReference type="Pfam" id="PF14368"/>
    </source>
</evidence>
<evidence type="ECO:0000256" key="1">
    <source>
        <dbReference type="SAM" id="SignalP"/>
    </source>
</evidence>
<organism evidence="3 4">
    <name type="scientific">Penstemon smallii</name>
    <dbReference type="NCBI Taxonomy" id="265156"/>
    <lineage>
        <taxon>Eukaryota</taxon>
        <taxon>Viridiplantae</taxon>
        <taxon>Streptophyta</taxon>
        <taxon>Embryophyta</taxon>
        <taxon>Tracheophyta</taxon>
        <taxon>Spermatophyta</taxon>
        <taxon>Magnoliopsida</taxon>
        <taxon>eudicotyledons</taxon>
        <taxon>Gunneridae</taxon>
        <taxon>Pentapetalae</taxon>
        <taxon>asterids</taxon>
        <taxon>lamiids</taxon>
        <taxon>Lamiales</taxon>
        <taxon>Plantaginaceae</taxon>
        <taxon>Cheloneae</taxon>
        <taxon>Penstemon</taxon>
    </lineage>
</organism>
<dbReference type="SUPFAM" id="SSF47699">
    <property type="entry name" value="Bifunctional inhibitor/lipid-transfer protein/seed storage 2S albumin"/>
    <property type="match status" value="1"/>
</dbReference>